<dbReference type="EnsemblBacteria" id="AAR38975">
    <property type="protein sequence ID" value="AAR38975"/>
    <property type="gene ID" value="NEQ120"/>
</dbReference>
<sequence length="255" mass="29474">MIVYTTVWPLLIILFMLSGCIQLQQTKPKKIEPKPTFSKFLYITVPKYSEIPIKDNKIKLTFLVTNRGRLPINFTIVSPQISYTPQPKTVFPDKTEAFYYEIDKSKLAGNTTADFYIVYYSPFYIYGKRTGIISEIPIEEKNNIIKITMPQDKVYNVTLFMKGCQLNTGAIENSNNDNFYNLTVFKEWSLYCKPNKIVLGAFVNSYKIYSLKIRCLTSCSANILYALSYFESTMEENLYNYISYLANKLGLTTSQ</sequence>
<name>Q74N94_NANEQ</name>
<feature type="transmembrane region" description="Helical" evidence="1">
    <location>
        <begin position="6"/>
        <end position="24"/>
    </location>
</feature>
<evidence type="ECO:0000256" key="1">
    <source>
        <dbReference type="SAM" id="Phobius"/>
    </source>
</evidence>
<evidence type="ECO:0000313" key="3">
    <source>
        <dbReference type="Proteomes" id="UP000000578"/>
    </source>
</evidence>
<accession>Q74N94</accession>
<dbReference type="AlphaFoldDB" id="Q74N94"/>
<dbReference type="KEGG" id="neq:NEQ120"/>
<keyword evidence="1" id="KW-0812">Transmembrane</keyword>
<dbReference type="BioCyc" id="NEQU228908:GJB6-128-MONOMER"/>
<keyword evidence="3" id="KW-1185">Reference proteome</keyword>
<proteinExistence type="predicted"/>
<dbReference type="HOGENOM" id="CLU_1088261_0_0_2"/>
<dbReference type="STRING" id="228908.NEQ120"/>
<reference evidence="2 3" key="1">
    <citation type="journal article" date="2003" name="Proc. Natl. Acad. Sci. U.S.A.">
        <title>The genome of Nanoarchaeum equitans: insights into early archaeal evolution and derived parasitism.</title>
        <authorList>
            <person name="Waters E."/>
            <person name="Hohn M.J."/>
            <person name="Ahel I."/>
            <person name="Graham D.E."/>
            <person name="Adams M.D."/>
            <person name="Barnstead M."/>
            <person name="Beeson K.Y."/>
            <person name="Bibbs L."/>
            <person name="Bolanos R."/>
            <person name="Keller M."/>
            <person name="Kretz K."/>
            <person name="Lin X."/>
            <person name="Mathur E."/>
            <person name="Ni J."/>
            <person name="Podar M."/>
            <person name="Richardson T."/>
            <person name="Sutton G.G."/>
            <person name="Simon M."/>
            <person name="Soll D."/>
            <person name="Stetter K.O."/>
            <person name="Short J.M."/>
            <person name="Noordewier M."/>
        </authorList>
    </citation>
    <scope>NUCLEOTIDE SEQUENCE [LARGE SCALE GENOMIC DNA]</scope>
    <source>
        <strain evidence="2 3">Kin4-M</strain>
    </source>
</reference>
<evidence type="ECO:0000313" key="2">
    <source>
        <dbReference type="EMBL" id="AAR38975.1"/>
    </source>
</evidence>
<keyword evidence="1" id="KW-0472">Membrane</keyword>
<organism evidence="2 3">
    <name type="scientific">Nanoarchaeum equitans (strain Kin4-M)</name>
    <dbReference type="NCBI Taxonomy" id="228908"/>
    <lineage>
        <taxon>Archaea</taxon>
        <taxon>Nanobdellota</taxon>
        <taxon>Candidatus Nanoarchaeia</taxon>
        <taxon>Nanoarchaeales</taxon>
        <taxon>Nanoarchaeaceae</taxon>
        <taxon>Nanoarchaeum</taxon>
    </lineage>
</organism>
<dbReference type="Proteomes" id="UP000000578">
    <property type="component" value="Chromosome"/>
</dbReference>
<dbReference type="EMBL" id="AE017199">
    <property type="protein sequence ID" value="AAR38975.1"/>
    <property type="molecule type" value="Genomic_DNA"/>
</dbReference>
<protein>
    <submittedName>
        <fullName evidence="2">NEQ120</fullName>
    </submittedName>
</protein>
<keyword evidence="1" id="KW-1133">Transmembrane helix</keyword>
<gene>
    <name evidence="2" type="ordered locus">NEQ120</name>
</gene>